<dbReference type="CDD" id="cd00616">
    <property type="entry name" value="AHBA_syn"/>
    <property type="match status" value="1"/>
</dbReference>
<keyword evidence="4" id="KW-0032">Aminotransferase</keyword>
<dbReference type="GO" id="GO:0000271">
    <property type="term" value="P:polysaccharide biosynthetic process"/>
    <property type="evidence" value="ECO:0007669"/>
    <property type="project" value="TreeGrafter"/>
</dbReference>
<dbReference type="AlphaFoldDB" id="A0A937XA99"/>
<dbReference type="Proteomes" id="UP000748308">
    <property type="component" value="Unassembled WGS sequence"/>
</dbReference>
<dbReference type="Pfam" id="PF01041">
    <property type="entry name" value="DegT_DnrJ_EryC1"/>
    <property type="match status" value="1"/>
</dbReference>
<dbReference type="InterPro" id="IPR000653">
    <property type="entry name" value="DegT/StrS_aminotransferase"/>
</dbReference>
<organism evidence="4 5">
    <name type="scientific">Eiseniibacteriota bacterium</name>
    <dbReference type="NCBI Taxonomy" id="2212470"/>
    <lineage>
        <taxon>Bacteria</taxon>
        <taxon>Candidatus Eiseniibacteriota</taxon>
    </lineage>
</organism>
<gene>
    <name evidence="4" type="ORF">FJY75_03660</name>
</gene>
<evidence type="ECO:0000313" key="5">
    <source>
        <dbReference type="Proteomes" id="UP000748308"/>
    </source>
</evidence>
<dbReference type="GO" id="GO:0030170">
    <property type="term" value="F:pyridoxal phosphate binding"/>
    <property type="evidence" value="ECO:0007669"/>
    <property type="project" value="TreeGrafter"/>
</dbReference>
<comment type="similarity">
    <text evidence="3">Belongs to the DegT/DnrJ/EryC1 family.</text>
</comment>
<name>A0A937XA99_UNCEI</name>
<dbReference type="InterPro" id="IPR015424">
    <property type="entry name" value="PyrdxlP-dep_Trfase"/>
</dbReference>
<dbReference type="InterPro" id="IPR015421">
    <property type="entry name" value="PyrdxlP-dep_Trfase_major"/>
</dbReference>
<proteinExistence type="inferred from homology"/>
<dbReference type="Gene3D" id="3.40.640.10">
    <property type="entry name" value="Type I PLP-dependent aspartate aminotransferase-like (Major domain)"/>
    <property type="match status" value="1"/>
</dbReference>
<evidence type="ECO:0000313" key="4">
    <source>
        <dbReference type="EMBL" id="MBM3316929.1"/>
    </source>
</evidence>
<dbReference type="PANTHER" id="PTHR30244:SF34">
    <property type="entry name" value="DTDP-4-AMINO-4,6-DIDEOXYGALACTOSE TRANSAMINASE"/>
    <property type="match status" value="1"/>
</dbReference>
<accession>A0A937XA99</accession>
<dbReference type="EMBL" id="VGIY01000057">
    <property type="protein sequence ID" value="MBM3316929.1"/>
    <property type="molecule type" value="Genomic_DNA"/>
</dbReference>
<dbReference type="SUPFAM" id="SSF53383">
    <property type="entry name" value="PLP-dependent transferases"/>
    <property type="match status" value="1"/>
</dbReference>
<protein>
    <submittedName>
        <fullName evidence="4">DegT/DnrJ/EryC1/StrS family aminotransferase</fullName>
    </submittedName>
</protein>
<evidence type="ECO:0000256" key="1">
    <source>
        <dbReference type="PIRSR" id="PIRSR000390-1"/>
    </source>
</evidence>
<reference evidence="4" key="1">
    <citation type="submission" date="2019-03" db="EMBL/GenBank/DDBJ databases">
        <title>Lake Tanganyika Metagenome-Assembled Genomes (MAGs).</title>
        <authorList>
            <person name="Tran P."/>
        </authorList>
    </citation>
    <scope>NUCLEOTIDE SEQUENCE</scope>
    <source>
        <strain evidence="4">M_DeepCast_400m_m2_100</strain>
    </source>
</reference>
<feature type="active site" description="Proton acceptor" evidence="1">
    <location>
        <position position="197"/>
    </location>
</feature>
<sequence length="399" mass="44394">MATPELALRGGPPVRRAYLVFGSPDLRDEEIREVEAVLRSGWLGTGPRVARFEEAFREYIGARHAMALNSCTAGLHLSMIAVGVRPGDEVITCPMTFASSANAILHVGALPVFVDCERDSMCLDPAAVEARITPRTKALLPVHFAGRAADMTRLLEIARRRGIKVVEDAAHAIETVHRGRKVGTIADCTVFSFYVTKNVVTGEGGMVTTEDPGIADWIKVAGLHGLTRDAWKRFSDEGYRHYEVTFPGFKYNMMDLQAALGIHQLARVEENLRRREALWRRYRQAFAGLPLTVPPEPAEGDRHARHLFTILLDVERLGATRDQVLQALHAEGIGTGVHYRPLHLQQYYRERFGYRPGSFPNAEWIGERTLSLPFSTKLSDADAEDVIRAVRKVCTAAWG</sequence>
<feature type="modified residue" description="N6-(pyridoxal phosphate)lysine" evidence="2">
    <location>
        <position position="197"/>
    </location>
</feature>
<comment type="caution">
    <text evidence="4">The sequence shown here is derived from an EMBL/GenBank/DDBJ whole genome shotgun (WGS) entry which is preliminary data.</text>
</comment>
<evidence type="ECO:0000256" key="3">
    <source>
        <dbReference type="RuleBase" id="RU004508"/>
    </source>
</evidence>
<dbReference type="GO" id="GO:0008483">
    <property type="term" value="F:transaminase activity"/>
    <property type="evidence" value="ECO:0007669"/>
    <property type="project" value="UniProtKB-KW"/>
</dbReference>
<keyword evidence="4" id="KW-0808">Transferase</keyword>
<dbReference type="InterPro" id="IPR015422">
    <property type="entry name" value="PyrdxlP-dep_Trfase_small"/>
</dbReference>
<evidence type="ECO:0000256" key="2">
    <source>
        <dbReference type="PIRSR" id="PIRSR000390-2"/>
    </source>
</evidence>
<dbReference type="PIRSF" id="PIRSF000390">
    <property type="entry name" value="PLP_StrS"/>
    <property type="match status" value="1"/>
</dbReference>
<keyword evidence="2 3" id="KW-0663">Pyridoxal phosphate</keyword>
<dbReference type="Gene3D" id="3.90.1150.10">
    <property type="entry name" value="Aspartate Aminotransferase, domain 1"/>
    <property type="match status" value="1"/>
</dbReference>
<dbReference type="PANTHER" id="PTHR30244">
    <property type="entry name" value="TRANSAMINASE"/>
    <property type="match status" value="1"/>
</dbReference>